<keyword evidence="1" id="KW-0472">Membrane</keyword>
<evidence type="ECO:0000313" key="2">
    <source>
        <dbReference type="EMBL" id="NWH03567.1"/>
    </source>
</evidence>
<dbReference type="EMBL" id="JACADJ010000002">
    <property type="protein sequence ID" value="NWH03567.1"/>
    <property type="molecule type" value="Genomic_DNA"/>
</dbReference>
<keyword evidence="1" id="KW-0812">Transmembrane</keyword>
<evidence type="ECO:0000256" key="1">
    <source>
        <dbReference type="SAM" id="Phobius"/>
    </source>
</evidence>
<protein>
    <submittedName>
        <fullName evidence="2">DUF4390 domain-containing protein</fullName>
    </submittedName>
</protein>
<dbReference type="InterPro" id="IPR025500">
    <property type="entry name" value="DUF4390"/>
</dbReference>
<feature type="transmembrane region" description="Helical" evidence="1">
    <location>
        <begin position="27"/>
        <end position="48"/>
    </location>
</feature>
<reference evidence="2 3" key="1">
    <citation type="submission" date="2020-06" db="EMBL/GenBank/DDBJ databases">
        <title>High-quality draft genome of sulfate reducer Desulfobacter latus type strain AcrS2 isolated from marine sediment.</title>
        <authorList>
            <person name="Hoppe M."/>
            <person name="Larsen C.K."/>
            <person name="Marshall I.P.G."/>
            <person name="Schramm A."/>
            <person name="Marietou A.G."/>
        </authorList>
    </citation>
    <scope>NUCLEOTIDE SEQUENCE [LARGE SCALE GENOMIC DNA]</scope>
    <source>
        <strain evidence="2 3">AcRS2</strain>
    </source>
</reference>
<proteinExistence type="predicted"/>
<dbReference type="AlphaFoldDB" id="A0A850T5N7"/>
<gene>
    <name evidence="2" type="ORF">HXW94_00915</name>
</gene>
<keyword evidence="3" id="KW-1185">Reference proteome</keyword>
<dbReference type="Proteomes" id="UP000553343">
    <property type="component" value="Unassembled WGS sequence"/>
</dbReference>
<evidence type="ECO:0000313" key="3">
    <source>
        <dbReference type="Proteomes" id="UP000553343"/>
    </source>
</evidence>
<organism evidence="2 3">
    <name type="scientific">Desulfobacter latus</name>
    <dbReference type="NCBI Taxonomy" id="2292"/>
    <lineage>
        <taxon>Bacteria</taxon>
        <taxon>Pseudomonadati</taxon>
        <taxon>Thermodesulfobacteriota</taxon>
        <taxon>Desulfobacteria</taxon>
        <taxon>Desulfobacterales</taxon>
        <taxon>Desulfobacteraceae</taxon>
        <taxon>Desulfobacter</taxon>
    </lineage>
</organism>
<sequence length="212" mass="24706">MKSRPGKPVRQSADQPPMIMTGVVTRFLFAIVFFITSFIFVFPGGAFARDKAVLSHIKLANTRDDLFAYFKVENAFNEKNIQAIENGISTSFTFYITLYKTSSSLFDKKIIDIKTRATIKYNSMKEEYTVVCEWKDAPPLITKSFDEAKIWMTQIDNLKVVPLGRLVKGDKYRIRIKAELEKVTLPLSLHYVFFFVSYWDFETDWYVINFTY</sequence>
<keyword evidence="1" id="KW-1133">Transmembrane helix</keyword>
<name>A0A850T5N7_9BACT</name>
<dbReference type="Pfam" id="PF14334">
    <property type="entry name" value="DUF4390"/>
    <property type="match status" value="1"/>
</dbReference>
<accession>A0A850T5N7</accession>
<comment type="caution">
    <text evidence="2">The sequence shown here is derived from an EMBL/GenBank/DDBJ whole genome shotgun (WGS) entry which is preliminary data.</text>
</comment>